<evidence type="ECO:0000313" key="5">
    <source>
        <dbReference type="Proteomes" id="UP000694546"/>
    </source>
</evidence>
<keyword evidence="1" id="KW-0472">Membrane</keyword>
<evidence type="ECO:0000313" key="4">
    <source>
        <dbReference type="Ensembl" id="ENSGMOP00000068185.1"/>
    </source>
</evidence>
<protein>
    <recommendedName>
        <fullName evidence="3">Ig-like domain-containing protein</fullName>
    </recommendedName>
</protein>
<evidence type="ECO:0000256" key="2">
    <source>
        <dbReference type="SAM" id="SignalP"/>
    </source>
</evidence>
<feature type="signal peptide" evidence="2">
    <location>
        <begin position="1"/>
        <end position="34"/>
    </location>
</feature>
<dbReference type="Gene3D" id="2.60.40.10">
    <property type="entry name" value="Immunoglobulins"/>
    <property type="match status" value="1"/>
</dbReference>
<dbReference type="PROSITE" id="PS50835">
    <property type="entry name" value="IG_LIKE"/>
    <property type="match status" value="1"/>
</dbReference>
<keyword evidence="1" id="KW-0812">Transmembrane</keyword>
<dbReference type="GeneTree" id="ENSGT00940000169061"/>
<dbReference type="AlphaFoldDB" id="A0A8C5CW77"/>
<dbReference type="InterPro" id="IPR036179">
    <property type="entry name" value="Ig-like_dom_sf"/>
</dbReference>
<dbReference type="InterPro" id="IPR007110">
    <property type="entry name" value="Ig-like_dom"/>
</dbReference>
<dbReference type="OrthoDB" id="8447307at2759"/>
<reference evidence="4" key="1">
    <citation type="submission" date="2025-08" db="UniProtKB">
        <authorList>
            <consortium name="Ensembl"/>
        </authorList>
    </citation>
    <scope>IDENTIFICATION</scope>
</reference>
<sequence length="269" mass="29768">MEVGRMAISTCAGSLLHWTTFTLLSAPWSPLVSSFKVSEGGVASLSCQYSVKRFGLSRVCWGRSCGTFWCSDILVQTDETGIISKVTDRYRLTGDVLDGQMDLSILNVRRSDSGPYCCRVNINGIFNDKKVVMNLRVVKVPGSITSTTPSTTAMTERVTTAPWASTTTWRNILSSHLELFRRNSTPLHSGAITMEDSVPTLSLQINVPVLSLSLCLLLLVSGTLIVLAFKCGIHRRASMKGCFSTREPPHIIYEIRLRRPIQENIYTLD</sequence>
<organism evidence="4 5">
    <name type="scientific">Gadus morhua</name>
    <name type="common">Atlantic cod</name>
    <dbReference type="NCBI Taxonomy" id="8049"/>
    <lineage>
        <taxon>Eukaryota</taxon>
        <taxon>Metazoa</taxon>
        <taxon>Chordata</taxon>
        <taxon>Craniata</taxon>
        <taxon>Vertebrata</taxon>
        <taxon>Euteleostomi</taxon>
        <taxon>Actinopterygii</taxon>
        <taxon>Neopterygii</taxon>
        <taxon>Teleostei</taxon>
        <taxon>Neoteleostei</taxon>
        <taxon>Acanthomorphata</taxon>
        <taxon>Zeiogadaria</taxon>
        <taxon>Gadariae</taxon>
        <taxon>Gadiformes</taxon>
        <taxon>Gadoidei</taxon>
        <taxon>Gadidae</taxon>
        <taxon>Gadus</taxon>
    </lineage>
</organism>
<proteinExistence type="predicted"/>
<dbReference type="SMART" id="SM00409">
    <property type="entry name" value="IG"/>
    <property type="match status" value="1"/>
</dbReference>
<feature type="transmembrane region" description="Helical" evidence="1">
    <location>
        <begin position="209"/>
        <end position="229"/>
    </location>
</feature>
<dbReference type="Ensembl" id="ENSGMOT00000055323.1">
    <property type="protein sequence ID" value="ENSGMOP00000068185.1"/>
    <property type="gene ID" value="ENSGMOG00000014345.2"/>
</dbReference>
<feature type="domain" description="Ig-like" evidence="3">
    <location>
        <begin position="30"/>
        <end position="132"/>
    </location>
</feature>
<evidence type="ECO:0000259" key="3">
    <source>
        <dbReference type="PROSITE" id="PS50835"/>
    </source>
</evidence>
<dbReference type="InterPro" id="IPR013783">
    <property type="entry name" value="Ig-like_fold"/>
</dbReference>
<dbReference type="OMA" id="WCNNILA"/>
<dbReference type="Proteomes" id="UP000694546">
    <property type="component" value="Chromosome 7"/>
</dbReference>
<reference evidence="4" key="2">
    <citation type="submission" date="2025-09" db="UniProtKB">
        <authorList>
            <consortium name="Ensembl"/>
        </authorList>
    </citation>
    <scope>IDENTIFICATION</scope>
</reference>
<dbReference type="GO" id="GO:0001786">
    <property type="term" value="F:phosphatidylserine binding"/>
    <property type="evidence" value="ECO:0007669"/>
    <property type="project" value="TreeGrafter"/>
</dbReference>
<keyword evidence="5" id="KW-1185">Reference proteome</keyword>
<keyword evidence="1" id="KW-1133">Transmembrane helix</keyword>
<dbReference type="GO" id="GO:0043277">
    <property type="term" value="P:apoptotic cell clearance"/>
    <property type="evidence" value="ECO:0007669"/>
    <property type="project" value="TreeGrafter"/>
</dbReference>
<dbReference type="PANTHER" id="PTHR46608">
    <property type="entry name" value="T-CELL IMMUNOGLOBULIN AND MUCIN DOMAIN-CONTAINING PROTEIN 4"/>
    <property type="match status" value="1"/>
</dbReference>
<gene>
    <name evidence="4" type="primary">timd4</name>
</gene>
<dbReference type="GO" id="GO:0060097">
    <property type="term" value="P:cytoskeletal rearrangement involved in phagocytosis, engulfment"/>
    <property type="evidence" value="ECO:0007669"/>
    <property type="project" value="TreeGrafter"/>
</dbReference>
<name>A0A8C5CW77_GADMO</name>
<dbReference type="InterPro" id="IPR003599">
    <property type="entry name" value="Ig_sub"/>
</dbReference>
<dbReference type="SUPFAM" id="SSF48726">
    <property type="entry name" value="Immunoglobulin"/>
    <property type="match status" value="1"/>
</dbReference>
<dbReference type="Pfam" id="PF07686">
    <property type="entry name" value="V-set"/>
    <property type="match status" value="1"/>
</dbReference>
<dbReference type="InterPro" id="IPR013106">
    <property type="entry name" value="Ig_V-set"/>
</dbReference>
<dbReference type="PANTHER" id="PTHR46608:SF2">
    <property type="entry name" value="T CELL IMMUNOGLOBULIN AND MUCIN DOMAIN CONTAINING 4 PRECURSOR"/>
    <property type="match status" value="1"/>
</dbReference>
<keyword evidence="2" id="KW-0732">Signal</keyword>
<accession>A0A8C5CW77</accession>
<feature type="chain" id="PRO_5034035302" description="Ig-like domain-containing protein" evidence="2">
    <location>
        <begin position="35"/>
        <end position="269"/>
    </location>
</feature>
<evidence type="ECO:0000256" key="1">
    <source>
        <dbReference type="SAM" id="Phobius"/>
    </source>
</evidence>